<proteinExistence type="predicted"/>
<feature type="transmembrane region" description="Helical" evidence="1">
    <location>
        <begin position="6"/>
        <end position="25"/>
    </location>
</feature>
<keyword evidence="1" id="KW-0812">Transmembrane</keyword>
<sequence>MVASAWLWGISFPIIVAFVVCSIGFSHLDAAACARFAASREPGTRLERLLGRGPMAV</sequence>
<dbReference type="GO" id="GO:0005524">
    <property type="term" value="F:ATP binding"/>
    <property type="evidence" value="ECO:0007669"/>
    <property type="project" value="UniProtKB-KW"/>
</dbReference>
<gene>
    <name evidence="2" type="primary">hepA</name>
    <name evidence="2" type="ORF">pC5.7b_367</name>
</gene>
<keyword evidence="1" id="KW-0472">Membrane</keyword>
<keyword evidence="2" id="KW-0614">Plasmid</keyword>
<name>A0A7S5DQ58_RHIRH</name>
<keyword evidence="2" id="KW-0067">ATP-binding</keyword>
<protein>
    <submittedName>
        <fullName evidence="2">ATP-binding of ABC transporter domain protein</fullName>
    </submittedName>
</protein>
<evidence type="ECO:0000313" key="2">
    <source>
        <dbReference type="EMBL" id="QCL09234.1"/>
    </source>
</evidence>
<geneLocation type="plasmid" evidence="2">
    <name>pC5.7b</name>
</geneLocation>
<keyword evidence="1" id="KW-1133">Transmembrane helix</keyword>
<keyword evidence="2" id="KW-0547">Nucleotide-binding</keyword>
<reference evidence="2" key="1">
    <citation type="submission" date="2018-12" db="EMBL/GenBank/DDBJ databases">
        <title>Three Rhizobium rhizogenes strains isolated from the same crown gall tumor carry diverse plasmids.</title>
        <authorList>
            <person name="Pulawska J."/>
            <person name="Kuzmanovic N."/>
        </authorList>
    </citation>
    <scope>NUCLEOTIDE SEQUENCE</scope>
    <source>
        <strain evidence="2">C5.7</strain>
        <plasmid evidence="2">pC5.7b</plasmid>
    </source>
</reference>
<dbReference type="EMBL" id="MK318968">
    <property type="protein sequence ID" value="QCL09234.1"/>
    <property type="molecule type" value="Genomic_DNA"/>
</dbReference>
<dbReference type="AlphaFoldDB" id="A0A7S5DQ58"/>
<accession>A0A7S5DQ58</accession>
<evidence type="ECO:0000256" key="1">
    <source>
        <dbReference type="SAM" id="Phobius"/>
    </source>
</evidence>
<organism evidence="2">
    <name type="scientific">Rhizobium rhizogenes</name>
    <name type="common">Agrobacterium rhizogenes</name>
    <dbReference type="NCBI Taxonomy" id="359"/>
    <lineage>
        <taxon>Bacteria</taxon>
        <taxon>Pseudomonadati</taxon>
        <taxon>Pseudomonadota</taxon>
        <taxon>Alphaproteobacteria</taxon>
        <taxon>Hyphomicrobiales</taxon>
        <taxon>Rhizobiaceae</taxon>
        <taxon>Rhizobium/Agrobacterium group</taxon>
        <taxon>Rhizobium</taxon>
    </lineage>
</organism>